<feature type="domain" description="ACP-like" evidence="2">
    <location>
        <begin position="151"/>
        <end position="221"/>
    </location>
</feature>
<gene>
    <name evidence="3" type="ORF">JP32_11990</name>
</gene>
<dbReference type="Pfam" id="PF24574">
    <property type="entry name" value="Nm-ACP"/>
    <property type="match status" value="1"/>
</dbReference>
<proteinExistence type="predicted"/>
<dbReference type="Gene3D" id="2.60.120.380">
    <property type="match status" value="1"/>
</dbReference>
<protein>
    <recommendedName>
        <fullName evidence="2">ACP-like domain-containing protein</fullName>
    </recommendedName>
</protein>
<feature type="chain" id="PRO_5002008474" description="ACP-like domain-containing protein" evidence="1">
    <location>
        <begin position="23"/>
        <end position="243"/>
    </location>
</feature>
<feature type="signal peptide" evidence="1">
    <location>
        <begin position="1"/>
        <end position="22"/>
    </location>
</feature>
<dbReference type="AlphaFoldDB" id="A0A0A2YRI9"/>
<dbReference type="Proteomes" id="UP000030526">
    <property type="component" value="Unassembled WGS sequence"/>
</dbReference>
<evidence type="ECO:0000313" key="4">
    <source>
        <dbReference type="Proteomes" id="UP000030526"/>
    </source>
</evidence>
<evidence type="ECO:0000259" key="2">
    <source>
        <dbReference type="Pfam" id="PF24574"/>
    </source>
</evidence>
<dbReference type="RefSeq" id="WP_039081191.1">
    <property type="nucleotide sequence ID" value="NZ_JBLODI010000043.1"/>
</dbReference>
<dbReference type="PROSITE" id="PS51257">
    <property type="entry name" value="PROKAR_LIPOPROTEIN"/>
    <property type="match status" value="1"/>
</dbReference>
<dbReference type="EMBL" id="JPXS01000083">
    <property type="protein sequence ID" value="KGQ28642.1"/>
    <property type="molecule type" value="Genomic_DNA"/>
</dbReference>
<reference evidence="3 4" key="1">
    <citation type="submission" date="2014-08" db="EMBL/GenBank/DDBJ databases">
        <title>Chaperone-usher fimbriae in a diverse selection of Gallibacterium genomes.</title>
        <authorList>
            <person name="Kudirkiene E."/>
            <person name="Bager R.J."/>
            <person name="Johnson T.J."/>
            <person name="Bojesen A.M."/>
        </authorList>
    </citation>
    <scope>NUCLEOTIDE SEQUENCE [LARGE SCALE GENOMIC DNA]</scope>
    <source>
        <strain evidence="3 4">20558/3kl.</strain>
    </source>
</reference>
<keyword evidence="1" id="KW-0732">Signal</keyword>
<dbReference type="InterPro" id="IPR056025">
    <property type="entry name" value="ACP_dom"/>
</dbReference>
<evidence type="ECO:0000256" key="1">
    <source>
        <dbReference type="SAM" id="SignalP"/>
    </source>
</evidence>
<sequence length="243" mass="27288">MKLKLVTALFVLGLAQACSVNAAQSSNNSNNGVAENANDFAVQFAKGENFAELKGTIKGYDVDRYSFYAKQGQLLTLETIDNDRQIQFSLSHAKADNLSATYQVLPYSGKYTLTVYQTRNDARKQPNAKRVYDVKLKISNAEQANTGKNNSGDVVYRCDNGKDLNVSYQKDQVNVFWQGKTEVLKQDKKLSQDDNFVFANQHYMLSVEALNKQNWQQSKVNSWLQLGKTASQDKVLLQECVAK</sequence>
<organism evidence="3 4">
    <name type="scientific">Gallibacterium anatis</name>
    <dbReference type="NCBI Taxonomy" id="750"/>
    <lineage>
        <taxon>Bacteria</taxon>
        <taxon>Pseudomonadati</taxon>
        <taxon>Pseudomonadota</taxon>
        <taxon>Gammaproteobacteria</taxon>
        <taxon>Pasteurellales</taxon>
        <taxon>Pasteurellaceae</taxon>
        <taxon>Gallibacterium</taxon>
    </lineage>
</organism>
<evidence type="ECO:0000313" key="3">
    <source>
        <dbReference type="EMBL" id="KGQ28642.1"/>
    </source>
</evidence>
<comment type="caution">
    <text evidence="3">The sequence shown here is derived from an EMBL/GenBank/DDBJ whole genome shotgun (WGS) entry which is preliminary data.</text>
</comment>
<name>A0A0A2YRI9_9PAST</name>
<accession>A0A0A2YRI9</accession>